<dbReference type="EMBL" id="CP080627">
    <property type="protein sequence ID" value="UYV18071.1"/>
    <property type="molecule type" value="Genomic_DNA"/>
</dbReference>
<dbReference type="PANTHER" id="PTHR43685:SF2">
    <property type="entry name" value="GLYCOSYLTRANSFERASE 2-LIKE DOMAIN-CONTAINING PROTEIN"/>
    <property type="match status" value="1"/>
</dbReference>
<proteinExistence type="predicted"/>
<feature type="domain" description="Glycosyltransferase 2-like" evidence="2">
    <location>
        <begin position="8"/>
        <end position="133"/>
    </location>
</feature>
<dbReference type="Proteomes" id="UP001163082">
    <property type="component" value="Chromosome"/>
</dbReference>
<name>A0ABY6JL67_9GAMM</name>
<evidence type="ECO:0000313" key="3">
    <source>
        <dbReference type="EMBL" id="UYV18071.1"/>
    </source>
</evidence>
<dbReference type="InterPro" id="IPR050834">
    <property type="entry name" value="Glycosyltransf_2"/>
</dbReference>
<dbReference type="Pfam" id="PF00535">
    <property type="entry name" value="Glycos_transf_2"/>
    <property type="match status" value="1"/>
</dbReference>
<gene>
    <name evidence="3" type="ORF">K1Y77_11295</name>
</gene>
<evidence type="ECO:0000256" key="1">
    <source>
        <dbReference type="SAM" id="Phobius"/>
    </source>
</evidence>
<evidence type="ECO:0000313" key="4">
    <source>
        <dbReference type="Proteomes" id="UP001163082"/>
    </source>
</evidence>
<dbReference type="InterPro" id="IPR029044">
    <property type="entry name" value="Nucleotide-diphossugar_trans"/>
</dbReference>
<dbReference type="InterPro" id="IPR001173">
    <property type="entry name" value="Glyco_trans_2-like"/>
</dbReference>
<keyword evidence="1" id="KW-1133">Transmembrane helix</keyword>
<dbReference type="Gene3D" id="3.90.550.10">
    <property type="entry name" value="Spore Coat Polysaccharide Biosynthesis Protein SpsA, Chain A"/>
    <property type="match status" value="1"/>
</dbReference>
<keyword evidence="1" id="KW-0472">Membrane</keyword>
<feature type="transmembrane region" description="Helical" evidence="1">
    <location>
        <begin position="282"/>
        <end position="302"/>
    </location>
</feature>
<keyword evidence="4" id="KW-1185">Reference proteome</keyword>
<organism evidence="3 4">
    <name type="scientific">Halomonas qaidamensis</name>
    <dbReference type="NCBI Taxonomy" id="2866211"/>
    <lineage>
        <taxon>Bacteria</taxon>
        <taxon>Pseudomonadati</taxon>
        <taxon>Pseudomonadota</taxon>
        <taxon>Gammaproteobacteria</taxon>
        <taxon>Oceanospirillales</taxon>
        <taxon>Halomonadaceae</taxon>
        <taxon>Halomonas</taxon>
    </lineage>
</organism>
<evidence type="ECO:0000259" key="2">
    <source>
        <dbReference type="Pfam" id="PF00535"/>
    </source>
</evidence>
<accession>A0ABY6JL67</accession>
<dbReference type="PANTHER" id="PTHR43685">
    <property type="entry name" value="GLYCOSYLTRANSFERASE"/>
    <property type="match status" value="1"/>
</dbReference>
<reference evidence="3 4" key="1">
    <citation type="journal article" date="2022" name="Antonie Van Leeuwenhoek">
        <title>Whole genome sequencing of the halophilic Halomonas qaidamensis XH36, a novel species strain with high ectoine production.</title>
        <authorList>
            <person name="Zhang T."/>
            <person name="Cui T."/>
            <person name="Cao Y."/>
            <person name="Li Y."/>
            <person name="Li F."/>
            <person name="Zhu D."/>
            <person name="Xing J."/>
        </authorList>
    </citation>
    <scope>NUCLEOTIDE SEQUENCE [LARGE SCALE GENOMIC DNA]</scope>
    <source>
        <strain evidence="3 4">XH36</strain>
    </source>
</reference>
<keyword evidence="1" id="KW-0812">Transmembrane</keyword>
<dbReference type="SUPFAM" id="SSF53448">
    <property type="entry name" value="Nucleotide-diphospho-sugar transferases"/>
    <property type="match status" value="1"/>
</dbReference>
<dbReference type="RefSeq" id="WP_264428529.1">
    <property type="nucleotide sequence ID" value="NZ_CP080627.1"/>
</dbReference>
<protein>
    <submittedName>
        <fullName evidence="3">Glycosyltransferase family 2 protein</fullName>
    </submittedName>
</protein>
<sequence>MNNISFFSVVIPNYKRVEELVRAVKSALSQGDLVEEVIIVDDFSDNIQEISDAIAALDSDKVSIIRNDFKSNAAQTRNQGGKAAKAQWVLLLDSDDVFLAGKLNAIKTSIEKVNNPKAVFYNKAQVWFDDKLEKIVPSRPLGKEEDISNYLFNDFEIMQTSTLAIPKFFFDDIGFNESYKRHQDYDLCLSLYEAGFEFNMVDVQGTAIYWGSSTRPTDKGESAEYSSKWIIENKYRITPEAFDNFYFYFVVLKLLRSGEKLKAVKEIKAISDLSNISIKKKLMFLILFIIPSFLMNGVYRVYKKLLTTFASKRAGNS</sequence>
<dbReference type="CDD" id="cd00761">
    <property type="entry name" value="Glyco_tranf_GTA_type"/>
    <property type="match status" value="1"/>
</dbReference>